<dbReference type="Proteomes" id="UP001339167">
    <property type="component" value="Unassembled WGS sequence"/>
</dbReference>
<dbReference type="RefSeq" id="WP_330086630.1">
    <property type="nucleotide sequence ID" value="NZ_JAUGZK010000002.1"/>
</dbReference>
<evidence type="ECO:0000313" key="1">
    <source>
        <dbReference type="EMBL" id="MEE2023274.1"/>
    </source>
</evidence>
<proteinExistence type="predicted"/>
<comment type="caution">
    <text evidence="1">The sequence shown here is derived from an EMBL/GenBank/DDBJ whole genome shotgun (WGS) entry which is preliminary data.</text>
</comment>
<evidence type="ECO:0000313" key="2">
    <source>
        <dbReference type="Proteomes" id="UP001339167"/>
    </source>
</evidence>
<organism evidence="1 2">
    <name type="scientific">Alkalimonas mucilaginosa</name>
    <dbReference type="NCBI Taxonomy" id="3057676"/>
    <lineage>
        <taxon>Bacteria</taxon>
        <taxon>Pseudomonadati</taxon>
        <taxon>Pseudomonadota</taxon>
        <taxon>Gammaproteobacteria</taxon>
        <taxon>Alkalimonas</taxon>
    </lineage>
</organism>
<keyword evidence="2" id="KW-1185">Reference proteome</keyword>
<gene>
    <name evidence="1" type="ORF">QWF21_03380</name>
</gene>
<dbReference type="EMBL" id="JAUGZK010000002">
    <property type="protein sequence ID" value="MEE2023274.1"/>
    <property type="molecule type" value="Genomic_DNA"/>
</dbReference>
<name>A0ABU7JC90_9GAMM</name>
<reference evidence="1 2" key="1">
    <citation type="submission" date="2023-06" db="EMBL/GenBank/DDBJ databases">
        <title>Alkalimonas sp., MEB004 an alkaliphilic bacterium isolated from Lonar Lake, India.</title>
        <authorList>
            <person name="Joshi A."/>
            <person name="Thite S."/>
        </authorList>
    </citation>
    <scope>NUCLEOTIDE SEQUENCE [LARGE SCALE GENOMIC DNA]</scope>
    <source>
        <strain evidence="1 2">MEB004</strain>
    </source>
</reference>
<accession>A0ABU7JC90</accession>
<sequence>MSERRFFLVYDPSFDDMDAEGCPAYGYVMLFNEQDVASYQSGENPDSAAVSMLFTDHKDGQISADLLGWAHLEADIFQQLPLGHFLGLMEQAAQVAIHAYRQVGQVPEQLVSSQDSNDEYLQFEVHFSGDEQNDPDAEWQLARSLISGRPYLDS</sequence>
<protein>
    <submittedName>
        <fullName evidence="1">Uncharacterized protein</fullName>
    </submittedName>
</protein>